<keyword evidence="1" id="KW-0812">Transmembrane</keyword>
<evidence type="ECO:0000313" key="2">
    <source>
        <dbReference type="EMBL" id="SBW18559.1"/>
    </source>
</evidence>
<accession>A0A1C3NU69</accession>
<name>A0A1C3NU69_9ACTN</name>
<evidence type="ECO:0000313" key="3">
    <source>
        <dbReference type="Proteomes" id="UP000199013"/>
    </source>
</evidence>
<keyword evidence="1" id="KW-1133">Transmembrane helix</keyword>
<protein>
    <submittedName>
        <fullName evidence="2">Putative membrane protein</fullName>
    </submittedName>
</protein>
<evidence type="ECO:0000256" key="1">
    <source>
        <dbReference type="SAM" id="Phobius"/>
    </source>
</evidence>
<dbReference type="AlphaFoldDB" id="A0A1C3NU69"/>
<feature type="transmembrane region" description="Helical" evidence="1">
    <location>
        <begin position="36"/>
        <end position="60"/>
    </location>
</feature>
<gene>
    <name evidence="2" type="ORF">FDG2_0718</name>
</gene>
<proteinExistence type="predicted"/>
<keyword evidence="3" id="KW-1185">Reference proteome</keyword>
<keyword evidence="1" id="KW-0472">Membrane</keyword>
<dbReference type="Proteomes" id="UP000199013">
    <property type="component" value="Unassembled WGS sequence"/>
</dbReference>
<sequence>MTGRDGGWHGDDLWYSDGREDPYPGHRGCLMWCAKWAAVVLLSLVAGWWITLILVTLGWMPLP</sequence>
<dbReference type="EMBL" id="FLUV01000289">
    <property type="protein sequence ID" value="SBW18559.1"/>
    <property type="molecule type" value="Genomic_DNA"/>
</dbReference>
<organism evidence="2 3">
    <name type="scientific">Candidatus Protofrankia californiensis</name>
    <dbReference type="NCBI Taxonomy" id="1839754"/>
    <lineage>
        <taxon>Bacteria</taxon>
        <taxon>Bacillati</taxon>
        <taxon>Actinomycetota</taxon>
        <taxon>Actinomycetes</taxon>
        <taxon>Frankiales</taxon>
        <taxon>Frankiaceae</taxon>
        <taxon>Protofrankia</taxon>
    </lineage>
</organism>
<reference evidence="3" key="1">
    <citation type="submission" date="2016-02" db="EMBL/GenBank/DDBJ databases">
        <authorList>
            <person name="Wibberg D."/>
        </authorList>
    </citation>
    <scope>NUCLEOTIDE SEQUENCE [LARGE SCALE GENOMIC DNA]</scope>
</reference>